<protein>
    <recommendedName>
        <fullName evidence="1">IgGFc-binding protein N-terminal domain-containing protein</fullName>
    </recommendedName>
</protein>
<dbReference type="EMBL" id="BAABHX010000008">
    <property type="protein sequence ID" value="GAA5100027.1"/>
    <property type="molecule type" value="Genomic_DNA"/>
</dbReference>
<organism evidence="2 3">
    <name type="scientific">Chryseobacterium ginsengisoli</name>
    <dbReference type="NCBI Taxonomy" id="363853"/>
    <lineage>
        <taxon>Bacteria</taxon>
        <taxon>Pseudomonadati</taxon>
        <taxon>Bacteroidota</taxon>
        <taxon>Flavobacteriia</taxon>
        <taxon>Flavobacteriales</taxon>
        <taxon>Weeksellaceae</taxon>
        <taxon>Chryseobacterium group</taxon>
        <taxon>Chryseobacterium</taxon>
    </lineage>
</organism>
<dbReference type="Pfam" id="PF13585">
    <property type="entry name" value="CHU_C"/>
    <property type="match status" value="1"/>
</dbReference>
<evidence type="ECO:0000313" key="3">
    <source>
        <dbReference type="Proteomes" id="UP001500353"/>
    </source>
</evidence>
<gene>
    <name evidence="2" type="ORF">GCM10023210_38070</name>
</gene>
<evidence type="ECO:0000313" key="2">
    <source>
        <dbReference type="EMBL" id="GAA5100027.1"/>
    </source>
</evidence>
<dbReference type="Proteomes" id="UP001500353">
    <property type="component" value="Unassembled WGS sequence"/>
</dbReference>
<keyword evidence="3" id="KW-1185">Reference proteome</keyword>
<dbReference type="Pfam" id="PF17517">
    <property type="entry name" value="IgGFc_binding"/>
    <property type="match status" value="1"/>
</dbReference>
<reference evidence="3" key="1">
    <citation type="journal article" date="2019" name="Int. J. Syst. Evol. Microbiol.">
        <title>The Global Catalogue of Microorganisms (GCM) 10K type strain sequencing project: providing services to taxonomists for standard genome sequencing and annotation.</title>
        <authorList>
            <consortium name="The Broad Institute Genomics Platform"/>
            <consortium name="The Broad Institute Genome Sequencing Center for Infectious Disease"/>
            <person name="Wu L."/>
            <person name="Ma J."/>
        </authorList>
    </citation>
    <scope>NUCLEOTIDE SEQUENCE [LARGE SCALE GENOMIC DNA]</scope>
    <source>
        <strain evidence="3">JCM 18019</strain>
    </source>
</reference>
<dbReference type="InterPro" id="IPR035234">
    <property type="entry name" value="IgGFc-bd_N"/>
</dbReference>
<accession>A0ABP9MQ56</accession>
<sequence length="1335" mass="140703">MSASSLQGTPECYLYLSTNETTPFSVQIYNNNTVYSTVQVSKGNPVQVTIPNNFMIASTLSNLFVQRTMGLYVKGTKKFFANFRFAVPNQAEIITSKGLAGIGKNFFVGVAPNTTAKPYVNSTIGFIATEDNTTVTLSGYNPNVIFSDGTSTPSRTFTINKGKSYIIEAQSDLSSSNLTGLVGAKITANKPISVTNGNFNSIYTTQNNSNVDILMDQAVPVERLGKNFVMVKGNGPSNSGMEAALVIATENNTKLTVNGTLLGSVTLNAGQYYIIQGTNYINQGGSGHYNMSISATNNVYVYQLLAGTSGSTVYATGGMNFIPPLSCFLPKEINEIGFINKIGSSSFDTKLNIITQAGATVTFNGGAITTANGPYPVTGNPNWVSYSIPNVTGNITVNSTLPVTAGIAAGNGAVGYGGYFAGFSSVPAITKTGDCYAGILLQVDNNYDAYQWFLNGTPISGATSYSINPELYGAGDYTCLITKNNCETRLTTPYNYTLCPPISTTTFNIGSCNTKVITPAFTSSTQTIVPSLTSIISAPTSGTATVNSTGQITYTPNPATVNTTDSFIYYVQGNGNPFDFEYFKIIINTNVLQVNNGTLSSCAGTSGNGTYNLTSVNVSSDPGTTITYFTNSNLTGQITNPTTYSGPAGTIYANVTSQYGCSKTAQITLTVNPAPNVNNTSLASCAGTGGNGTYNLTSANVSSDPGITVTYFTNSNLTGQITNPATYSGPAGIIYANVTSAAGCSKMAQITLTVNPAPNVNNASLASCAGASGNGTYNLTLANVSSDPGITVTYFTNSNLTGQITNPATYSGPAGIIYANVTSTAGCSKTAQITLTVNPAPNVNNASLASCAGTGGNGTYNLTLANVSSDTGITITYFTNSNLTGQITNPTTYSGPAGIIYANVTSAAGCSKTAQITLTTTPSPNINTSNYNANLCDDNLDGIINVNFSTITPQIVTNSANFNVRYYLNQTDANAGNNNTLPVNWTYTGNTTVYVRVDAISGSCPAVFGQINFKIGNKITLLTNTVNVDVCDNDLNGSENIILSDYKNLFTTNPAITVTFHATLADAQNGTNTISPNQTITAPKTFYVRFVSGTECPNTGIINLILKTPKKSTTLNDKVVCSTEKVLLDAGAEFTSYKWSTGATSQTILAGAGSYYVDLGFNGCVYRQYVNVTTAQAPIITSINVTGTTATVNVTGGTPPYQYSLNGFDYQTSNTFTNLTRGLHSVYVLGRDGCLPVIKEFLVLNLVNAITPNGDGINDMLNYSDLRIKQDVSIEISDRYGASVYKSEGKTYTWDGKSGGRTLPTGTYWYILKWIEPDTKLPVSHSGWILIKNRE</sequence>
<dbReference type="NCBIfam" id="TIGR04131">
    <property type="entry name" value="Bac_Flav_CTERM"/>
    <property type="match status" value="1"/>
</dbReference>
<comment type="caution">
    <text evidence="2">The sequence shown here is derived from an EMBL/GenBank/DDBJ whole genome shotgun (WGS) entry which is preliminary data.</text>
</comment>
<evidence type="ECO:0000259" key="1">
    <source>
        <dbReference type="Pfam" id="PF17517"/>
    </source>
</evidence>
<name>A0ABP9MQ56_9FLAO</name>
<dbReference type="InterPro" id="IPR026341">
    <property type="entry name" value="T9SS_type_B"/>
</dbReference>
<proteinExistence type="predicted"/>
<feature type="domain" description="IgGFc-binding protein N-terminal" evidence="1">
    <location>
        <begin position="102"/>
        <end position="406"/>
    </location>
</feature>